<evidence type="ECO:0000313" key="1">
    <source>
        <dbReference type="EMBL" id="KAH7283565.1"/>
    </source>
</evidence>
<dbReference type="EMBL" id="CM035439">
    <property type="protein sequence ID" value="KAH7283565.1"/>
    <property type="molecule type" value="Genomic_DNA"/>
</dbReference>
<evidence type="ECO:0000313" key="2">
    <source>
        <dbReference type="Proteomes" id="UP000825935"/>
    </source>
</evidence>
<accession>A0A8T2QJ52</accession>
<reference evidence="1" key="1">
    <citation type="submission" date="2021-08" db="EMBL/GenBank/DDBJ databases">
        <title>WGS assembly of Ceratopteris richardii.</title>
        <authorList>
            <person name="Marchant D.B."/>
            <person name="Chen G."/>
            <person name="Jenkins J."/>
            <person name="Shu S."/>
            <person name="Leebens-Mack J."/>
            <person name="Grimwood J."/>
            <person name="Schmutz J."/>
            <person name="Soltis P."/>
            <person name="Soltis D."/>
            <person name="Chen Z.-H."/>
        </authorList>
    </citation>
    <scope>NUCLEOTIDE SEQUENCE</scope>
    <source>
        <strain evidence="1">Whitten #5841</strain>
        <tissue evidence="1">Leaf</tissue>
    </source>
</reference>
<comment type="caution">
    <text evidence="1">The sequence shown here is derived from an EMBL/GenBank/DDBJ whole genome shotgun (WGS) entry which is preliminary data.</text>
</comment>
<dbReference type="AlphaFoldDB" id="A0A8T2QJ52"/>
<proteinExistence type="predicted"/>
<gene>
    <name evidence="1" type="ORF">KP509_34G013800</name>
</gene>
<organism evidence="1 2">
    <name type="scientific">Ceratopteris richardii</name>
    <name type="common">Triangle waterfern</name>
    <dbReference type="NCBI Taxonomy" id="49495"/>
    <lineage>
        <taxon>Eukaryota</taxon>
        <taxon>Viridiplantae</taxon>
        <taxon>Streptophyta</taxon>
        <taxon>Embryophyta</taxon>
        <taxon>Tracheophyta</taxon>
        <taxon>Polypodiopsida</taxon>
        <taxon>Polypodiidae</taxon>
        <taxon>Polypodiales</taxon>
        <taxon>Pteridineae</taxon>
        <taxon>Pteridaceae</taxon>
        <taxon>Parkerioideae</taxon>
        <taxon>Ceratopteris</taxon>
    </lineage>
</organism>
<name>A0A8T2QJ52_CERRI</name>
<dbReference type="Proteomes" id="UP000825935">
    <property type="component" value="Chromosome 34"/>
</dbReference>
<protein>
    <submittedName>
        <fullName evidence="1">Uncharacterized protein</fullName>
    </submittedName>
</protein>
<sequence length="103" mass="10856">MRAEDQEVMVAGKTDLEDMGAGREGTALEVMVGVDTALEVDIVAVRKDTALEVKLAAVLVVTVALTSLVHRIRTSASFVLRSLPLGVHRGPACVGRLSSCLLV</sequence>
<keyword evidence="2" id="KW-1185">Reference proteome</keyword>